<sequence length="31" mass="3661">YDSRTTKMYKGNHFSNRTEKRNIFPGALKSL</sequence>
<evidence type="ECO:0000313" key="2">
    <source>
        <dbReference type="Proteomes" id="UP000078046"/>
    </source>
</evidence>
<gene>
    <name evidence="1" type="ORF">A3Q56_08698</name>
</gene>
<organism evidence="1 2">
    <name type="scientific">Intoshia linei</name>
    <dbReference type="NCBI Taxonomy" id="1819745"/>
    <lineage>
        <taxon>Eukaryota</taxon>
        <taxon>Metazoa</taxon>
        <taxon>Spiralia</taxon>
        <taxon>Lophotrochozoa</taxon>
        <taxon>Mesozoa</taxon>
        <taxon>Orthonectida</taxon>
        <taxon>Rhopaluridae</taxon>
        <taxon>Intoshia</taxon>
    </lineage>
</organism>
<reference evidence="1 2" key="1">
    <citation type="submission" date="2016-04" db="EMBL/GenBank/DDBJ databases">
        <title>The genome of Intoshia linei affirms orthonectids as highly simplified spiralians.</title>
        <authorList>
            <person name="Mikhailov K.V."/>
            <person name="Slusarev G.S."/>
            <person name="Nikitin M.A."/>
            <person name="Logacheva M.D."/>
            <person name="Penin A."/>
            <person name="Aleoshin V."/>
            <person name="Panchin Y.V."/>
        </authorList>
    </citation>
    <scope>NUCLEOTIDE SEQUENCE [LARGE SCALE GENOMIC DNA]</scope>
    <source>
        <strain evidence="1">Intl2013</strain>
        <tissue evidence="1">Whole animal</tissue>
    </source>
</reference>
<dbReference type="EMBL" id="LWCA01003069">
    <property type="protein sequence ID" value="OAF63595.1"/>
    <property type="molecule type" value="Genomic_DNA"/>
</dbReference>
<name>A0A177ANI2_9BILA</name>
<dbReference type="Proteomes" id="UP000078046">
    <property type="component" value="Unassembled WGS sequence"/>
</dbReference>
<evidence type="ECO:0000313" key="1">
    <source>
        <dbReference type="EMBL" id="OAF63595.1"/>
    </source>
</evidence>
<protein>
    <submittedName>
        <fullName evidence="1">Uncharacterized protein</fullName>
    </submittedName>
</protein>
<accession>A0A177ANI2</accession>
<keyword evidence="2" id="KW-1185">Reference proteome</keyword>
<dbReference type="AlphaFoldDB" id="A0A177ANI2"/>
<proteinExistence type="predicted"/>
<feature type="non-terminal residue" evidence="1">
    <location>
        <position position="1"/>
    </location>
</feature>
<comment type="caution">
    <text evidence="1">The sequence shown here is derived from an EMBL/GenBank/DDBJ whole genome shotgun (WGS) entry which is preliminary data.</text>
</comment>